<gene>
    <name evidence="5" type="ORF">GUJ93_ZPchr0010g7514</name>
</gene>
<feature type="compositionally biased region" description="Acidic residues" evidence="2">
    <location>
        <begin position="499"/>
        <end position="508"/>
    </location>
</feature>
<dbReference type="AlphaFoldDB" id="A0A8J6BKA7"/>
<dbReference type="OrthoDB" id="737278at2759"/>
<feature type="domain" description="NAC" evidence="4">
    <location>
        <begin position="9"/>
        <end position="163"/>
    </location>
</feature>
<feature type="region of interest" description="Disordered" evidence="2">
    <location>
        <begin position="674"/>
        <end position="698"/>
    </location>
</feature>
<feature type="compositionally biased region" description="Polar residues" evidence="2">
    <location>
        <begin position="565"/>
        <end position="584"/>
    </location>
</feature>
<evidence type="ECO:0000256" key="2">
    <source>
        <dbReference type="SAM" id="MobiDB-lite"/>
    </source>
</evidence>
<organism evidence="5 6">
    <name type="scientific">Zizania palustris</name>
    <name type="common">Northern wild rice</name>
    <dbReference type="NCBI Taxonomy" id="103762"/>
    <lineage>
        <taxon>Eukaryota</taxon>
        <taxon>Viridiplantae</taxon>
        <taxon>Streptophyta</taxon>
        <taxon>Embryophyta</taxon>
        <taxon>Tracheophyta</taxon>
        <taxon>Spermatophyta</taxon>
        <taxon>Magnoliopsida</taxon>
        <taxon>Liliopsida</taxon>
        <taxon>Poales</taxon>
        <taxon>Poaceae</taxon>
        <taxon>BOP clade</taxon>
        <taxon>Oryzoideae</taxon>
        <taxon>Oryzeae</taxon>
        <taxon>Zizaniinae</taxon>
        <taxon>Zizania</taxon>
    </lineage>
</organism>
<evidence type="ECO:0000256" key="1">
    <source>
        <dbReference type="ARBA" id="ARBA00004123"/>
    </source>
</evidence>
<keyword evidence="6" id="KW-1185">Reference proteome</keyword>
<name>A0A8J6BKA7_ZIZPA</name>
<dbReference type="InterPro" id="IPR003441">
    <property type="entry name" value="NAC-dom"/>
</dbReference>
<dbReference type="GO" id="GO:0005634">
    <property type="term" value="C:nucleus"/>
    <property type="evidence" value="ECO:0007669"/>
    <property type="project" value="UniProtKB-SubCell"/>
</dbReference>
<accession>A0A8J6BKA7</accession>
<keyword evidence="3" id="KW-0472">Membrane</keyword>
<evidence type="ECO:0000313" key="6">
    <source>
        <dbReference type="Proteomes" id="UP000729402"/>
    </source>
</evidence>
<feature type="compositionally biased region" description="Polar residues" evidence="2">
    <location>
        <begin position="179"/>
        <end position="191"/>
    </location>
</feature>
<feature type="region of interest" description="Disordered" evidence="2">
    <location>
        <begin position="554"/>
        <end position="584"/>
    </location>
</feature>
<feature type="compositionally biased region" description="Basic and acidic residues" evidence="2">
    <location>
        <begin position="674"/>
        <end position="694"/>
    </location>
</feature>
<protein>
    <recommendedName>
        <fullName evidence="4">NAC domain-containing protein</fullName>
    </recommendedName>
</protein>
<feature type="compositionally biased region" description="Basic and acidic residues" evidence="2">
    <location>
        <begin position="166"/>
        <end position="178"/>
    </location>
</feature>
<sequence>MAVMEIQALPLGFRFHPTDEELIRHYLKGKITGTIRAEAEVIPEIDVCKCEPWDLPDKSLIRSDDPEWFFFAPKDRKYPNGSRSNRATEAGYLKATGKDRVIKSKGDKKKQHMIGMKKTLVFHRGRAPKGERTGWIMHEYRTTEPDFESGEQGGYVLYRLFRKQEEKSERPSLDEMDRSGNSPSPSHSIPDNNEPKEEANTPLNKEFQEPALHESPIDLPGSTIESQAAPITRWLADRTDDMATNEANISHMTLHGLVDGGAKASPSVGALAQLIDSQKNIRDIDELAPFPSTELSLEDFFFGDFEAFGNFDGNTNPPDPLEEFLNQTLADPDDHSSTTSKVQCDSDTEILPTEFENNMMMQGEFIDDQNMLENINFLPDETNPQLSALYENALLLPYDSTDQDVLSMDSGAESLQELFNSMDDLNGKKDGWNNEPVLPGIGFSAIPWQSQSNVHPNYLFSHQGNAPRRLRLQESLFANVERGDECEDEESGIVTSNYADEDAEESAEEKDIPSVGDEAESTGITIQRRRHAPTASYGDDAECTGIIIQRRRHAPTASYEDDAESTGTTIQGWRHASTASSNSSFTQQGAAVRRLLLQVDINAETCSSIDSSSSCIIHKIESESECNIEKAEKAEIEEHAGTNLAEGVDLSGICHDCAQKDIPEHDAKSVVRLRKTAEGSGKEKKQEGGLDPHLTKRAPGKKKGSFPVYFIWLVLLVALLLLISLGIYGWI</sequence>
<dbReference type="PROSITE" id="PS51005">
    <property type="entry name" value="NAC"/>
    <property type="match status" value="1"/>
</dbReference>
<evidence type="ECO:0000259" key="4">
    <source>
        <dbReference type="PROSITE" id="PS51005"/>
    </source>
</evidence>
<evidence type="ECO:0000313" key="5">
    <source>
        <dbReference type="EMBL" id="KAG8086831.1"/>
    </source>
</evidence>
<dbReference type="GO" id="GO:0003677">
    <property type="term" value="F:DNA binding"/>
    <property type="evidence" value="ECO:0007669"/>
    <property type="project" value="InterPro"/>
</dbReference>
<reference evidence="5" key="2">
    <citation type="submission" date="2021-02" db="EMBL/GenBank/DDBJ databases">
        <authorList>
            <person name="Kimball J.A."/>
            <person name="Haas M.W."/>
            <person name="Macchietto M."/>
            <person name="Kono T."/>
            <person name="Duquette J."/>
            <person name="Shao M."/>
        </authorList>
    </citation>
    <scope>NUCLEOTIDE SEQUENCE</scope>
    <source>
        <tissue evidence="5">Fresh leaf tissue</tissue>
    </source>
</reference>
<reference evidence="5" key="1">
    <citation type="journal article" date="2021" name="bioRxiv">
        <title>Whole Genome Assembly and Annotation of Northern Wild Rice, Zizania palustris L., Supports a Whole Genome Duplication in the Zizania Genus.</title>
        <authorList>
            <person name="Haas M."/>
            <person name="Kono T."/>
            <person name="Macchietto M."/>
            <person name="Millas R."/>
            <person name="McGilp L."/>
            <person name="Shao M."/>
            <person name="Duquette J."/>
            <person name="Hirsch C.N."/>
            <person name="Kimball J."/>
        </authorList>
    </citation>
    <scope>NUCLEOTIDE SEQUENCE</scope>
    <source>
        <tissue evidence="5">Fresh leaf tissue</tissue>
    </source>
</reference>
<proteinExistence type="predicted"/>
<dbReference type="Pfam" id="PF02365">
    <property type="entry name" value="NAM"/>
    <property type="match status" value="1"/>
</dbReference>
<dbReference type="EMBL" id="JAAALK010000082">
    <property type="protein sequence ID" value="KAG8086831.1"/>
    <property type="molecule type" value="Genomic_DNA"/>
</dbReference>
<evidence type="ECO:0000256" key="3">
    <source>
        <dbReference type="SAM" id="Phobius"/>
    </source>
</evidence>
<feature type="region of interest" description="Disordered" evidence="2">
    <location>
        <begin position="481"/>
        <end position="519"/>
    </location>
</feature>
<dbReference type="Proteomes" id="UP000729402">
    <property type="component" value="Unassembled WGS sequence"/>
</dbReference>
<comment type="caution">
    <text evidence="5">The sequence shown here is derived from an EMBL/GenBank/DDBJ whole genome shotgun (WGS) entry which is preliminary data.</text>
</comment>
<dbReference type="PANTHER" id="PTHR31744">
    <property type="entry name" value="PROTEIN CUP-SHAPED COTYLEDON 2-RELATED"/>
    <property type="match status" value="1"/>
</dbReference>
<keyword evidence="3" id="KW-0812">Transmembrane</keyword>
<comment type="subcellular location">
    <subcellularLocation>
        <location evidence="1">Nucleus</location>
    </subcellularLocation>
</comment>
<feature type="transmembrane region" description="Helical" evidence="3">
    <location>
        <begin position="709"/>
        <end position="730"/>
    </location>
</feature>
<dbReference type="PANTHER" id="PTHR31744:SF216">
    <property type="entry name" value="NAC TRANSCRIPTION FACTOR"/>
    <property type="match status" value="1"/>
</dbReference>
<keyword evidence="3" id="KW-1133">Transmembrane helix</keyword>
<feature type="region of interest" description="Disordered" evidence="2">
    <location>
        <begin position="166"/>
        <end position="200"/>
    </location>
</feature>
<dbReference type="GO" id="GO:0006355">
    <property type="term" value="P:regulation of DNA-templated transcription"/>
    <property type="evidence" value="ECO:0007669"/>
    <property type="project" value="InterPro"/>
</dbReference>